<evidence type="ECO:0000256" key="3">
    <source>
        <dbReference type="ARBA" id="ARBA00022475"/>
    </source>
</evidence>
<dbReference type="GO" id="GO:0005886">
    <property type="term" value="C:plasma membrane"/>
    <property type="evidence" value="ECO:0007669"/>
    <property type="project" value="UniProtKB-SubCell"/>
</dbReference>
<keyword evidence="7 10" id="KW-0472">Membrane</keyword>
<gene>
    <name evidence="12" type="ORF">Q4521_17440</name>
</gene>
<evidence type="ECO:0000256" key="5">
    <source>
        <dbReference type="ARBA" id="ARBA00022801"/>
    </source>
</evidence>
<evidence type="ECO:0000256" key="4">
    <source>
        <dbReference type="ARBA" id="ARBA00022692"/>
    </source>
</evidence>
<name>A0AAW7XCM3_9GAMM</name>
<evidence type="ECO:0000256" key="9">
    <source>
        <dbReference type="ARBA" id="ARBA00047594"/>
    </source>
</evidence>
<accession>A0AAW7XCM3</accession>
<keyword evidence="3" id="KW-1003">Cell membrane</keyword>
<proteinExistence type="predicted"/>
<comment type="subcellular location">
    <subcellularLocation>
        <location evidence="1">Cell membrane</location>
        <topology evidence="1">Multi-pass membrane protein</topology>
    </subcellularLocation>
</comment>
<evidence type="ECO:0000256" key="1">
    <source>
        <dbReference type="ARBA" id="ARBA00004651"/>
    </source>
</evidence>
<dbReference type="EMBL" id="JAUOPB010000013">
    <property type="protein sequence ID" value="MDO6424273.1"/>
    <property type="molecule type" value="Genomic_DNA"/>
</dbReference>
<dbReference type="SMART" id="SM00014">
    <property type="entry name" value="acidPPc"/>
    <property type="match status" value="1"/>
</dbReference>
<feature type="transmembrane region" description="Helical" evidence="10">
    <location>
        <begin position="151"/>
        <end position="170"/>
    </location>
</feature>
<dbReference type="GeneID" id="98613332"/>
<protein>
    <recommendedName>
        <fullName evidence="2">undecaprenyl-diphosphate phosphatase</fullName>
        <ecNumber evidence="2">3.6.1.27</ecNumber>
    </recommendedName>
    <alternativeName>
        <fullName evidence="8">Undecaprenyl pyrophosphate phosphatase</fullName>
    </alternativeName>
</protein>
<dbReference type="PANTHER" id="PTHR14969:SF62">
    <property type="entry name" value="DECAPRENYLPHOSPHORYL-5-PHOSPHORIBOSE PHOSPHATASE RV3807C-RELATED"/>
    <property type="match status" value="1"/>
</dbReference>
<dbReference type="Pfam" id="PF01569">
    <property type="entry name" value="PAP2"/>
    <property type="match status" value="1"/>
</dbReference>
<feature type="transmembrane region" description="Helical" evidence="10">
    <location>
        <begin position="29"/>
        <end position="52"/>
    </location>
</feature>
<sequence>MRLLQSIHQYDVQTFSWFLSRKNRKQAVAAARIASFTADGPLYIATALLFMFLQEWQIVKLLAAVFIVERCFYFVFKSLFKRNRPPQAIPGFVSAITPSDKFSFPSGHTSAAFLMAAVLSSVVPGLGWFMYPWATCIGVARVTLGVHFPTDVIAGALMGHTIAIVLIGYML</sequence>
<evidence type="ECO:0000256" key="2">
    <source>
        <dbReference type="ARBA" id="ARBA00012374"/>
    </source>
</evidence>
<dbReference type="PANTHER" id="PTHR14969">
    <property type="entry name" value="SPHINGOSINE-1-PHOSPHATE PHOSPHOHYDROLASE"/>
    <property type="match status" value="1"/>
</dbReference>
<evidence type="ECO:0000256" key="8">
    <source>
        <dbReference type="ARBA" id="ARBA00032707"/>
    </source>
</evidence>
<dbReference type="InterPro" id="IPR036938">
    <property type="entry name" value="PAP2/HPO_sf"/>
</dbReference>
<reference evidence="12" key="1">
    <citation type="submission" date="2023-07" db="EMBL/GenBank/DDBJ databases">
        <title>Genome content predicts the carbon catabolic preferences of heterotrophic bacteria.</title>
        <authorList>
            <person name="Gralka M."/>
        </authorList>
    </citation>
    <scope>NUCLEOTIDE SEQUENCE</scope>
    <source>
        <strain evidence="12">I3M17_2</strain>
    </source>
</reference>
<feature type="domain" description="Phosphatidic acid phosphatase type 2/haloperoxidase" evidence="11">
    <location>
        <begin position="59"/>
        <end position="167"/>
    </location>
</feature>
<evidence type="ECO:0000259" key="11">
    <source>
        <dbReference type="SMART" id="SM00014"/>
    </source>
</evidence>
<feature type="transmembrane region" description="Helical" evidence="10">
    <location>
        <begin position="58"/>
        <end position="76"/>
    </location>
</feature>
<dbReference type="InterPro" id="IPR000326">
    <property type="entry name" value="PAP2/HPO"/>
</dbReference>
<dbReference type="Gene3D" id="1.20.144.10">
    <property type="entry name" value="Phosphatidic acid phosphatase type 2/haloperoxidase"/>
    <property type="match status" value="1"/>
</dbReference>
<evidence type="ECO:0000256" key="6">
    <source>
        <dbReference type="ARBA" id="ARBA00022989"/>
    </source>
</evidence>
<dbReference type="RefSeq" id="WP_011468137.1">
    <property type="nucleotide sequence ID" value="NZ_CP123764.1"/>
</dbReference>
<keyword evidence="4 10" id="KW-0812">Transmembrane</keyword>
<dbReference type="GO" id="GO:0050380">
    <property type="term" value="F:undecaprenyl-diphosphatase activity"/>
    <property type="evidence" value="ECO:0007669"/>
    <property type="project" value="UniProtKB-EC"/>
</dbReference>
<dbReference type="Proteomes" id="UP001169760">
    <property type="component" value="Unassembled WGS sequence"/>
</dbReference>
<dbReference type="AlphaFoldDB" id="A0AAW7XCM3"/>
<keyword evidence="5" id="KW-0378">Hydrolase</keyword>
<evidence type="ECO:0000256" key="7">
    <source>
        <dbReference type="ARBA" id="ARBA00023136"/>
    </source>
</evidence>
<evidence type="ECO:0000256" key="10">
    <source>
        <dbReference type="SAM" id="Phobius"/>
    </source>
</evidence>
<keyword evidence="6 10" id="KW-1133">Transmembrane helix</keyword>
<comment type="caution">
    <text evidence="12">The sequence shown here is derived from an EMBL/GenBank/DDBJ whole genome shotgun (WGS) entry which is preliminary data.</text>
</comment>
<dbReference type="EC" id="3.6.1.27" evidence="2"/>
<evidence type="ECO:0000313" key="13">
    <source>
        <dbReference type="Proteomes" id="UP001169760"/>
    </source>
</evidence>
<dbReference type="SUPFAM" id="SSF48317">
    <property type="entry name" value="Acid phosphatase/Vanadium-dependent haloperoxidase"/>
    <property type="match status" value="1"/>
</dbReference>
<organism evidence="12 13">
    <name type="scientific">Saccharophagus degradans</name>
    <dbReference type="NCBI Taxonomy" id="86304"/>
    <lineage>
        <taxon>Bacteria</taxon>
        <taxon>Pseudomonadati</taxon>
        <taxon>Pseudomonadota</taxon>
        <taxon>Gammaproteobacteria</taxon>
        <taxon>Cellvibrionales</taxon>
        <taxon>Cellvibrionaceae</taxon>
        <taxon>Saccharophagus</taxon>
    </lineage>
</organism>
<comment type="catalytic activity">
    <reaction evidence="9">
        <text>di-trans,octa-cis-undecaprenyl diphosphate + H2O = di-trans,octa-cis-undecaprenyl phosphate + phosphate + H(+)</text>
        <dbReference type="Rhea" id="RHEA:28094"/>
        <dbReference type="ChEBI" id="CHEBI:15377"/>
        <dbReference type="ChEBI" id="CHEBI:15378"/>
        <dbReference type="ChEBI" id="CHEBI:43474"/>
        <dbReference type="ChEBI" id="CHEBI:58405"/>
        <dbReference type="ChEBI" id="CHEBI:60392"/>
        <dbReference type="EC" id="3.6.1.27"/>
    </reaction>
</comment>
<evidence type="ECO:0000313" key="12">
    <source>
        <dbReference type="EMBL" id="MDO6424273.1"/>
    </source>
</evidence>
<feature type="transmembrane region" description="Helical" evidence="10">
    <location>
        <begin position="111"/>
        <end position="131"/>
    </location>
</feature>